<organism evidence="3 4">
    <name type="scientific">Exophiala sideris</name>
    <dbReference type="NCBI Taxonomy" id="1016849"/>
    <lineage>
        <taxon>Eukaryota</taxon>
        <taxon>Fungi</taxon>
        <taxon>Dikarya</taxon>
        <taxon>Ascomycota</taxon>
        <taxon>Pezizomycotina</taxon>
        <taxon>Eurotiomycetes</taxon>
        <taxon>Chaetothyriomycetidae</taxon>
        <taxon>Chaetothyriales</taxon>
        <taxon>Herpotrichiellaceae</taxon>
        <taxon>Exophiala</taxon>
    </lineage>
</organism>
<evidence type="ECO:0000259" key="2">
    <source>
        <dbReference type="Pfam" id="PF07814"/>
    </source>
</evidence>
<feature type="compositionally biased region" description="Pro residues" evidence="1">
    <location>
        <begin position="353"/>
        <end position="362"/>
    </location>
</feature>
<feature type="domain" description="Wings apart-like protein C-terminal" evidence="2">
    <location>
        <begin position="427"/>
        <end position="762"/>
    </location>
</feature>
<dbReference type="EMBL" id="JAVRRF010000003">
    <property type="protein sequence ID" value="KAK5066636.1"/>
    <property type="molecule type" value="Genomic_DNA"/>
</dbReference>
<dbReference type="InterPro" id="IPR022771">
    <property type="entry name" value="WAPL_C"/>
</dbReference>
<dbReference type="Pfam" id="PF07814">
    <property type="entry name" value="WAPL"/>
    <property type="match status" value="1"/>
</dbReference>
<dbReference type="Proteomes" id="UP001345691">
    <property type="component" value="Unassembled WGS sequence"/>
</dbReference>
<feature type="region of interest" description="Disordered" evidence="1">
    <location>
        <begin position="80"/>
        <end position="123"/>
    </location>
</feature>
<reference evidence="3 4" key="1">
    <citation type="submission" date="2023-08" db="EMBL/GenBank/DDBJ databases">
        <title>Black Yeasts Isolated from many extreme environments.</title>
        <authorList>
            <person name="Coleine C."/>
            <person name="Stajich J.E."/>
            <person name="Selbmann L."/>
        </authorList>
    </citation>
    <scope>NUCLEOTIDE SEQUENCE [LARGE SCALE GENOMIC DNA]</scope>
    <source>
        <strain evidence="3 4">CCFEE 6328</strain>
    </source>
</reference>
<comment type="caution">
    <text evidence="3">The sequence shown here is derived from an EMBL/GenBank/DDBJ whole genome shotgun (WGS) entry which is preliminary data.</text>
</comment>
<name>A0ABR0JKZ5_9EURO</name>
<feature type="region of interest" description="Disordered" evidence="1">
    <location>
        <begin position="226"/>
        <end position="364"/>
    </location>
</feature>
<proteinExistence type="predicted"/>
<protein>
    <recommendedName>
        <fullName evidence="2">Wings apart-like protein C-terminal domain-containing protein</fullName>
    </recommendedName>
</protein>
<dbReference type="InterPro" id="IPR016024">
    <property type="entry name" value="ARM-type_fold"/>
</dbReference>
<feature type="compositionally biased region" description="Basic and acidic residues" evidence="1">
    <location>
        <begin position="312"/>
        <end position="329"/>
    </location>
</feature>
<feature type="compositionally biased region" description="Low complexity" evidence="1">
    <location>
        <begin position="189"/>
        <end position="200"/>
    </location>
</feature>
<dbReference type="Gene3D" id="1.25.10.10">
    <property type="entry name" value="Leucine-rich Repeat Variant"/>
    <property type="match status" value="1"/>
</dbReference>
<feature type="compositionally biased region" description="Polar residues" evidence="1">
    <location>
        <begin position="91"/>
        <end position="113"/>
    </location>
</feature>
<keyword evidence="4" id="KW-1185">Reference proteome</keyword>
<evidence type="ECO:0000256" key="1">
    <source>
        <dbReference type="SAM" id="MobiDB-lite"/>
    </source>
</evidence>
<feature type="compositionally biased region" description="Polar residues" evidence="1">
    <location>
        <begin position="267"/>
        <end position="290"/>
    </location>
</feature>
<dbReference type="SUPFAM" id="SSF48371">
    <property type="entry name" value="ARM repeat"/>
    <property type="match status" value="1"/>
</dbReference>
<feature type="region of interest" description="Disordered" evidence="1">
    <location>
        <begin position="162"/>
        <end position="206"/>
    </location>
</feature>
<dbReference type="InterPro" id="IPR011989">
    <property type="entry name" value="ARM-like"/>
</dbReference>
<sequence>MEVPAARRRPNTYGKGARKVLVHDLFDVGTLSSFRPVDRTTTPTVSLEHTRHVQDADNTLCRADPQELYLSSEKKYSIDHASSKPPMARGSSPSETSNASVFDVNSDNEQSTKPMVKRPLKKRKVTPVVRDLEPAMTRVNLEDEREVSSTSNAAVVKKKPQLTTVGGARKPQLQSRSNTRTAVNGGSIQKPTKLQKTTSTLKKREDTILPTLSKSATIVTAPSKALRISSGSSVQVSDESDASQLSRRSTPKRKRVAPEQETYDIPSPSQLEIRSLKLTTDNTTESSHNSSSDEEMTEPNPVVPIPSRGRTRLIDRLDAPPSRSIERTASKPTLGRSVSDSSSPRKTQAEMQKPPPVVPNIGPPARQRATYARQRSHLSDMVDSLEATTNSGPSSQQSCSQPMSFPAISSQLELENDDSDHAETFSQIKSIHELRRGGAISKFDLDIQTILEDVESNTKSLRIQGLLQLIGKLKEPAFTRHFQESGSLHRFADCAKHDLDKISAVLMVQIFQSLVSSGKPSPKILLQILDGLYRLSPDLCSERRTLPKLAKDRSENLTKALVRDISELHERQTEASDQGQRSARLVFLEAINSTLRSLIRLKEPIPPTPRALLKEILASFNRKQAGMQEESDDTEGLESLQVLLSLLEIACANHELAESALSMSRISLLGQSIVGVMTVARQTRPEIQHSCLRLIVSLSNNQPKVCEAMAEGALITTVFKVVDDHFLILAALAAQEKEFDNAQLESVILAVGCLLNLAECADAARERMLAREADGRSMIDRLVDIFNSYVDQASEALTIDQGPILVAFGYISALLCTLCLNTGAWKHISDHIRGKGLSQLFNAADTFLDHLRTVEEALGNDGGSASGFTARFSAVLDALKQQNV</sequence>
<evidence type="ECO:0000313" key="3">
    <source>
        <dbReference type="EMBL" id="KAK5066636.1"/>
    </source>
</evidence>
<gene>
    <name evidence="3" type="ORF">LTR69_001983</name>
</gene>
<feature type="compositionally biased region" description="Polar residues" evidence="1">
    <location>
        <begin position="336"/>
        <end position="350"/>
    </location>
</feature>
<evidence type="ECO:0000313" key="4">
    <source>
        <dbReference type="Proteomes" id="UP001345691"/>
    </source>
</evidence>
<feature type="compositionally biased region" description="Polar residues" evidence="1">
    <location>
        <begin position="172"/>
        <end position="187"/>
    </location>
</feature>
<accession>A0ABR0JKZ5</accession>